<keyword evidence="2 4" id="KW-0472">Membrane</keyword>
<dbReference type="InterPro" id="IPR036737">
    <property type="entry name" value="OmpA-like_sf"/>
</dbReference>
<dbReference type="Pfam" id="PF00691">
    <property type="entry name" value="OmpA"/>
    <property type="match status" value="1"/>
</dbReference>
<evidence type="ECO:0000256" key="2">
    <source>
        <dbReference type="ARBA" id="ARBA00023136"/>
    </source>
</evidence>
<dbReference type="Pfam" id="PF07676">
    <property type="entry name" value="PD40"/>
    <property type="match status" value="2"/>
</dbReference>
<evidence type="ECO:0000256" key="4">
    <source>
        <dbReference type="PROSITE-ProRule" id="PRU00473"/>
    </source>
</evidence>
<dbReference type="InterPro" id="IPR006665">
    <property type="entry name" value="OmpA-like"/>
</dbReference>
<dbReference type="InterPro" id="IPR011659">
    <property type="entry name" value="WD40"/>
</dbReference>
<gene>
    <name evidence="6" type="ORF">SAMN04488029_0113</name>
</gene>
<dbReference type="InterPro" id="IPR006664">
    <property type="entry name" value="OMP_bac"/>
</dbReference>
<dbReference type="PANTHER" id="PTHR30329">
    <property type="entry name" value="STATOR ELEMENT OF FLAGELLAR MOTOR COMPLEX"/>
    <property type="match status" value="1"/>
</dbReference>
<dbReference type="PANTHER" id="PTHR30329:SF21">
    <property type="entry name" value="LIPOPROTEIN YIAD-RELATED"/>
    <property type="match status" value="1"/>
</dbReference>
<dbReference type="STRING" id="692418.SAMN04488029_0113"/>
<evidence type="ECO:0000313" key="7">
    <source>
        <dbReference type="Proteomes" id="UP000192472"/>
    </source>
</evidence>
<evidence type="ECO:0000313" key="6">
    <source>
        <dbReference type="EMBL" id="SMD31776.1"/>
    </source>
</evidence>
<dbReference type="PRINTS" id="PR01021">
    <property type="entry name" value="OMPADOMAIN"/>
</dbReference>
<dbReference type="OrthoDB" id="901624at2"/>
<dbReference type="InterPro" id="IPR050330">
    <property type="entry name" value="Bact_OuterMem_StrucFunc"/>
</dbReference>
<dbReference type="PROSITE" id="PS51123">
    <property type="entry name" value="OMPA_2"/>
    <property type="match status" value="1"/>
</dbReference>
<sequence>MKKALLFILFIISVIGLRAQSIPKILQLGDEQFENNRYLEAIPYYDKVYAISKANYYAGYQLALCYEQTLQFQEALETFRVLSEKSGHAYQTKSIYKYATLNKRDSNFDLADSIYLELAKMPDISPALLDLANRQREGCLLAKREQGQNRNFKVDPIKKLNSHFHDYGATENPANGNVVFATSRNLSGEQYQGSQYSGLLPDMMMYELKENGNYHNISSKQRFDRLNTKWSEGSGVFKASGDKFYYTSCENDEGNTGCKIKFSQLINDKWSDPVVLNDFINEANSENKHPSLSVTGDTLFFSSDRPGGQGGSDIWMSLRGDDGESWLPAINMGKVINTPENEITPYYSSPHQSLVFSSNGHVGYGGYDLYGAKGNSFFTPDLFNMGFPFNSTWDDTYFYIGDSTGYLSSNKENKEVLDLYTFSVPDEKLFLALLFAGELMVDGQIMSKYRDVGAVDLVTFRAEDYEGYALFQPVVAKKKDLRKLFNSSAVEHGTIASNLESASKVRSAKTKTRRAAIAETKPTEPEPLKIYESADDVERLYFDYGDFRLRKASEKALNNMYQNIKAQPYTRVNLLSYSDYLGSDEGNVDLSKKRGNAAKDYLVSLGMPSEKIEVLARGELRSEQERDHWFRRVMDRRVELHVDSPEPIELAVAKQVILRKPLSLDMIAEKLNLDVLEVYQWNGSNQEVLVPGTSVRLYIPKNQKLDSKYFITEENIWDVF</sequence>
<dbReference type="Gene3D" id="3.30.1330.60">
    <property type="entry name" value="OmpA-like domain"/>
    <property type="match status" value="1"/>
</dbReference>
<dbReference type="GO" id="GO:0009279">
    <property type="term" value="C:cell outer membrane"/>
    <property type="evidence" value="ECO:0007669"/>
    <property type="project" value="UniProtKB-SubCell"/>
</dbReference>
<evidence type="ECO:0000256" key="1">
    <source>
        <dbReference type="ARBA" id="ARBA00004442"/>
    </source>
</evidence>
<dbReference type="CDD" id="cd07185">
    <property type="entry name" value="OmpA_C-like"/>
    <property type="match status" value="1"/>
</dbReference>
<organism evidence="6 7">
    <name type="scientific">Reichenbachiella faecimaris</name>
    <dbReference type="NCBI Taxonomy" id="692418"/>
    <lineage>
        <taxon>Bacteria</taxon>
        <taxon>Pseudomonadati</taxon>
        <taxon>Bacteroidota</taxon>
        <taxon>Cytophagia</taxon>
        <taxon>Cytophagales</taxon>
        <taxon>Reichenbachiellaceae</taxon>
        <taxon>Reichenbachiella</taxon>
    </lineage>
</organism>
<dbReference type="Gene3D" id="1.25.40.10">
    <property type="entry name" value="Tetratricopeptide repeat domain"/>
    <property type="match status" value="1"/>
</dbReference>
<proteinExistence type="predicted"/>
<evidence type="ECO:0000256" key="3">
    <source>
        <dbReference type="ARBA" id="ARBA00023237"/>
    </source>
</evidence>
<protein>
    <submittedName>
        <fullName evidence="6">WD40-like Beta Propeller Repeat</fullName>
    </submittedName>
</protein>
<dbReference type="Proteomes" id="UP000192472">
    <property type="component" value="Unassembled WGS sequence"/>
</dbReference>
<keyword evidence="7" id="KW-1185">Reference proteome</keyword>
<dbReference type="EMBL" id="FWYF01000001">
    <property type="protein sequence ID" value="SMD31776.1"/>
    <property type="molecule type" value="Genomic_DNA"/>
</dbReference>
<keyword evidence="3" id="KW-0998">Cell outer membrane</keyword>
<accession>A0A1W2G660</accession>
<feature type="domain" description="OmpA-like" evidence="5">
    <location>
        <begin position="529"/>
        <end position="646"/>
    </location>
</feature>
<name>A0A1W2G660_REIFA</name>
<dbReference type="InterPro" id="IPR011990">
    <property type="entry name" value="TPR-like_helical_dom_sf"/>
</dbReference>
<dbReference type="SUPFAM" id="SSF48452">
    <property type="entry name" value="TPR-like"/>
    <property type="match status" value="1"/>
</dbReference>
<dbReference type="AlphaFoldDB" id="A0A1W2G660"/>
<comment type="subcellular location">
    <subcellularLocation>
        <location evidence="1">Cell outer membrane</location>
    </subcellularLocation>
</comment>
<evidence type="ECO:0000259" key="5">
    <source>
        <dbReference type="PROSITE" id="PS51123"/>
    </source>
</evidence>
<reference evidence="6 7" key="1">
    <citation type="submission" date="2017-04" db="EMBL/GenBank/DDBJ databases">
        <authorList>
            <person name="Afonso C.L."/>
            <person name="Miller P.J."/>
            <person name="Scott M.A."/>
            <person name="Spackman E."/>
            <person name="Goraichik I."/>
            <person name="Dimitrov K.M."/>
            <person name="Suarez D.L."/>
            <person name="Swayne D.E."/>
        </authorList>
    </citation>
    <scope>NUCLEOTIDE SEQUENCE [LARGE SCALE GENOMIC DNA]</scope>
    <source>
        <strain evidence="6 7">DSM 26133</strain>
    </source>
</reference>
<dbReference type="RefSeq" id="WP_084370476.1">
    <property type="nucleotide sequence ID" value="NZ_FWYF01000001.1"/>
</dbReference>
<dbReference type="SUPFAM" id="SSF103088">
    <property type="entry name" value="OmpA-like"/>
    <property type="match status" value="1"/>
</dbReference>